<accession>A0A067TG19</accession>
<sequence length="53" mass="6225">MKSGTEAFRRADVSMCYREGLSGRKCQWWEAINHGRRGEYIGGFDLVFQHKKM</sequence>
<dbReference type="AlphaFoldDB" id="A0A067TG19"/>
<keyword evidence="2" id="KW-1185">Reference proteome</keyword>
<evidence type="ECO:0000313" key="1">
    <source>
        <dbReference type="EMBL" id="KDR82086.1"/>
    </source>
</evidence>
<reference evidence="2" key="1">
    <citation type="journal article" date="2014" name="Proc. Natl. Acad. Sci. U.S.A.">
        <title>Extensive sampling of basidiomycete genomes demonstrates inadequacy of the white-rot/brown-rot paradigm for wood decay fungi.</title>
        <authorList>
            <person name="Riley R."/>
            <person name="Salamov A.A."/>
            <person name="Brown D.W."/>
            <person name="Nagy L.G."/>
            <person name="Floudas D."/>
            <person name="Held B.W."/>
            <person name="Levasseur A."/>
            <person name="Lombard V."/>
            <person name="Morin E."/>
            <person name="Otillar R."/>
            <person name="Lindquist E.A."/>
            <person name="Sun H."/>
            <person name="LaButti K.M."/>
            <person name="Schmutz J."/>
            <person name="Jabbour D."/>
            <person name="Luo H."/>
            <person name="Baker S.E."/>
            <person name="Pisabarro A.G."/>
            <person name="Walton J.D."/>
            <person name="Blanchette R.A."/>
            <person name="Henrissat B."/>
            <person name="Martin F."/>
            <person name="Cullen D."/>
            <person name="Hibbett D.S."/>
            <person name="Grigoriev I.V."/>
        </authorList>
    </citation>
    <scope>NUCLEOTIDE SEQUENCE [LARGE SCALE GENOMIC DNA]</scope>
    <source>
        <strain evidence="2">CBS 339.88</strain>
    </source>
</reference>
<dbReference type="Proteomes" id="UP000027222">
    <property type="component" value="Unassembled WGS sequence"/>
</dbReference>
<dbReference type="EMBL" id="KL142370">
    <property type="protein sequence ID" value="KDR82086.1"/>
    <property type="molecule type" value="Genomic_DNA"/>
</dbReference>
<gene>
    <name evidence="1" type="ORF">GALMADRAFT_240570</name>
</gene>
<name>A0A067TG19_GALM3</name>
<protein>
    <submittedName>
        <fullName evidence="1">Uncharacterized protein</fullName>
    </submittedName>
</protein>
<dbReference type="HOGENOM" id="CLU_3068817_0_0_1"/>
<evidence type="ECO:0000313" key="2">
    <source>
        <dbReference type="Proteomes" id="UP000027222"/>
    </source>
</evidence>
<organism evidence="1 2">
    <name type="scientific">Galerina marginata (strain CBS 339.88)</name>
    <dbReference type="NCBI Taxonomy" id="685588"/>
    <lineage>
        <taxon>Eukaryota</taxon>
        <taxon>Fungi</taxon>
        <taxon>Dikarya</taxon>
        <taxon>Basidiomycota</taxon>
        <taxon>Agaricomycotina</taxon>
        <taxon>Agaricomycetes</taxon>
        <taxon>Agaricomycetidae</taxon>
        <taxon>Agaricales</taxon>
        <taxon>Agaricineae</taxon>
        <taxon>Strophariaceae</taxon>
        <taxon>Galerina</taxon>
    </lineage>
</organism>
<proteinExistence type="predicted"/>